<dbReference type="InterPro" id="IPR025399">
    <property type="entry name" value="DUF4372"/>
</dbReference>
<gene>
    <name evidence="2" type="ORF">S12H4_40021</name>
</gene>
<proteinExistence type="predicted"/>
<protein>
    <recommendedName>
        <fullName evidence="1">DUF4372 domain-containing protein</fullName>
    </recommendedName>
</protein>
<reference evidence="2" key="1">
    <citation type="journal article" date="2014" name="Front. Microbiol.">
        <title>High frequency of phylogenetically diverse reductive dehalogenase-homologous genes in deep subseafloor sedimentary metagenomes.</title>
        <authorList>
            <person name="Kawai M."/>
            <person name="Futagami T."/>
            <person name="Toyoda A."/>
            <person name="Takaki Y."/>
            <person name="Nishi S."/>
            <person name="Hori S."/>
            <person name="Arai W."/>
            <person name="Tsubouchi T."/>
            <person name="Morono Y."/>
            <person name="Uchiyama I."/>
            <person name="Ito T."/>
            <person name="Fujiyama A."/>
            <person name="Inagaki F."/>
            <person name="Takami H."/>
        </authorList>
    </citation>
    <scope>NUCLEOTIDE SEQUENCE</scope>
    <source>
        <strain evidence="2">Expedition CK06-06</strain>
    </source>
</reference>
<organism evidence="2">
    <name type="scientific">marine sediment metagenome</name>
    <dbReference type="NCBI Taxonomy" id="412755"/>
    <lineage>
        <taxon>unclassified sequences</taxon>
        <taxon>metagenomes</taxon>
        <taxon>ecological metagenomes</taxon>
    </lineage>
</organism>
<sequence length="61" mass="7411">MNQGKYVFAQLTDFLPQRVFDRLVYKYTGNKYVKHFFCWNQLLSMVFDQHTGRDSLRDLMV</sequence>
<dbReference type="EMBL" id="BARW01024252">
    <property type="protein sequence ID" value="GAI89871.1"/>
    <property type="molecule type" value="Genomic_DNA"/>
</dbReference>
<evidence type="ECO:0000259" key="1">
    <source>
        <dbReference type="Pfam" id="PF14294"/>
    </source>
</evidence>
<evidence type="ECO:0000313" key="2">
    <source>
        <dbReference type="EMBL" id="GAI89871.1"/>
    </source>
</evidence>
<feature type="domain" description="DUF4372" evidence="1">
    <location>
        <begin position="4"/>
        <end position="60"/>
    </location>
</feature>
<name>X1TES6_9ZZZZ</name>
<dbReference type="Pfam" id="PF14294">
    <property type="entry name" value="DUF4372"/>
    <property type="match status" value="1"/>
</dbReference>
<dbReference type="AlphaFoldDB" id="X1TES6"/>
<comment type="caution">
    <text evidence="2">The sequence shown here is derived from an EMBL/GenBank/DDBJ whole genome shotgun (WGS) entry which is preliminary data.</text>
</comment>
<feature type="non-terminal residue" evidence="2">
    <location>
        <position position="61"/>
    </location>
</feature>
<accession>X1TES6</accession>